<dbReference type="AlphaFoldDB" id="A0A7J8SW05"/>
<feature type="non-terminal residue" evidence="2">
    <location>
        <position position="109"/>
    </location>
</feature>
<evidence type="ECO:0000259" key="1">
    <source>
        <dbReference type="Pfam" id="PF13456"/>
    </source>
</evidence>
<gene>
    <name evidence="2" type="ORF">Godav_002413</name>
</gene>
<accession>A0A7J8SW05</accession>
<name>A0A7J8SW05_GOSDV</name>
<dbReference type="GO" id="GO:0003676">
    <property type="term" value="F:nucleic acid binding"/>
    <property type="evidence" value="ECO:0007669"/>
    <property type="project" value="InterPro"/>
</dbReference>
<dbReference type="EMBL" id="JABFAC010000012">
    <property type="protein sequence ID" value="MBA0630298.1"/>
    <property type="molecule type" value="Genomic_DNA"/>
</dbReference>
<reference evidence="2 3" key="1">
    <citation type="journal article" date="2019" name="Genome Biol. Evol.">
        <title>Insights into the evolution of the New World diploid cottons (Gossypium, subgenus Houzingenia) based on genome sequencing.</title>
        <authorList>
            <person name="Grover C.E."/>
            <person name="Arick M.A. 2nd"/>
            <person name="Thrash A."/>
            <person name="Conover J.L."/>
            <person name="Sanders W.S."/>
            <person name="Peterson D.G."/>
            <person name="Frelichowski J.E."/>
            <person name="Scheffler J.A."/>
            <person name="Scheffler B.E."/>
            <person name="Wendel J.F."/>
        </authorList>
    </citation>
    <scope>NUCLEOTIDE SEQUENCE [LARGE SCALE GENOMIC DNA]</scope>
    <source>
        <strain evidence="2">27</strain>
        <tissue evidence="2">Leaf</tissue>
    </source>
</reference>
<dbReference type="GO" id="GO:0004523">
    <property type="term" value="F:RNA-DNA hybrid ribonuclease activity"/>
    <property type="evidence" value="ECO:0007669"/>
    <property type="project" value="InterPro"/>
</dbReference>
<protein>
    <recommendedName>
        <fullName evidence="1">RNase H type-1 domain-containing protein</fullName>
    </recommendedName>
</protein>
<dbReference type="InterPro" id="IPR002156">
    <property type="entry name" value="RNaseH_domain"/>
</dbReference>
<evidence type="ECO:0000313" key="3">
    <source>
        <dbReference type="Proteomes" id="UP000593561"/>
    </source>
</evidence>
<feature type="domain" description="RNase H type-1" evidence="1">
    <location>
        <begin position="2"/>
        <end position="64"/>
    </location>
</feature>
<dbReference type="CDD" id="cd06222">
    <property type="entry name" value="RNase_H_like"/>
    <property type="match status" value="1"/>
</dbReference>
<evidence type="ECO:0000313" key="2">
    <source>
        <dbReference type="EMBL" id="MBA0630298.1"/>
    </source>
</evidence>
<comment type="caution">
    <text evidence="2">The sequence shown here is derived from an EMBL/GenBank/DDBJ whole genome shotgun (WGS) entry which is preliminary data.</text>
</comment>
<dbReference type="Pfam" id="PF13456">
    <property type="entry name" value="RVT_3"/>
    <property type="match status" value="1"/>
</dbReference>
<proteinExistence type="predicted"/>
<dbReference type="InterPro" id="IPR044730">
    <property type="entry name" value="RNase_H-like_dom_plant"/>
</dbReference>
<organism evidence="2 3">
    <name type="scientific">Gossypium davidsonii</name>
    <name type="common">Davidson's cotton</name>
    <name type="synonym">Gossypium klotzschianum subsp. davidsonii</name>
    <dbReference type="NCBI Taxonomy" id="34287"/>
    <lineage>
        <taxon>Eukaryota</taxon>
        <taxon>Viridiplantae</taxon>
        <taxon>Streptophyta</taxon>
        <taxon>Embryophyta</taxon>
        <taxon>Tracheophyta</taxon>
        <taxon>Spermatophyta</taxon>
        <taxon>Magnoliopsida</taxon>
        <taxon>eudicotyledons</taxon>
        <taxon>Gunneridae</taxon>
        <taxon>Pentapetalae</taxon>
        <taxon>rosids</taxon>
        <taxon>malvids</taxon>
        <taxon>Malvales</taxon>
        <taxon>Malvaceae</taxon>
        <taxon>Malvoideae</taxon>
        <taxon>Gossypium</taxon>
    </lineage>
</organism>
<keyword evidence="3" id="KW-1185">Reference proteome</keyword>
<sequence length="109" mass="12390">MELGFRFVVVESDLRSVNTKIQSGETDYSEIGSFIWDAKLLAENFISCHFNFSDRNGNQMAHAMTLVGKRRFDDRFWVGITLESFLDPPFAIESGASPFLLSFKGLKKD</sequence>
<dbReference type="Proteomes" id="UP000593561">
    <property type="component" value="Unassembled WGS sequence"/>
</dbReference>